<name>A0AAD5YLH0_9AGAR</name>
<dbReference type="AlphaFoldDB" id="A0AAD5YLH0"/>
<evidence type="ECO:0000313" key="2">
    <source>
        <dbReference type="Proteomes" id="UP001213000"/>
    </source>
</evidence>
<organism evidence="1 2">
    <name type="scientific">Leucocoprinus birnbaumii</name>
    <dbReference type="NCBI Taxonomy" id="56174"/>
    <lineage>
        <taxon>Eukaryota</taxon>
        <taxon>Fungi</taxon>
        <taxon>Dikarya</taxon>
        <taxon>Basidiomycota</taxon>
        <taxon>Agaricomycotina</taxon>
        <taxon>Agaricomycetes</taxon>
        <taxon>Agaricomycetidae</taxon>
        <taxon>Agaricales</taxon>
        <taxon>Agaricineae</taxon>
        <taxon>Agaricaceae</taxon>
        <taxon>Leucocoprinus</taxon>
    </lineage>
</organism>
<dbReference type="EMBL" id="JANIEX010001019">
    <property type="protein sequence ID" value="KAJ3561332.1"/>
    <property type="molecule type" value="Genomic_DNA"/>
</dbReference>
<protein>
    <submittedName>
        <fullName evidence="1">Uncharacterized protein</fullName>
    </submittedName>
</protein>
<gene>
    <name evidence="1" type="ORF">NP233_g10255</name>
</gene>
<keyword evidence="2" id="KW-1185">Reference proteome</keyword>
<comment type="caution">
    <text evidence="1">The sequence shown here is derived from an EMBL/GenBank/DDBJ whole genome shotgun (WGS) entry which is preliminary data.</text>
</comment>
<dbReference type="Proteomes" id="UP001213000">
    <property type="component" value="Unassembled WGS sequence"/>
</dbReference>
<sequence length="137" mass="15092">MTRCALLVVGATEKAKRNCEDPSIESQPLDKQLILFSTSESTICSLIDGERVHTALETSVRLPIKLLAGEIRWLDDNHVIITEYNGDNTYLPFFDPDAAGNILLLEWKTGTITYVPPHVSSSPYFSSIGSAAKPEIL</sequence>
<evidence type="ECO:0000313" key="1">
    <source>
        <dbReference type="EMBL" id="KAJ3561332.1"/>
    </source>
</evidence>
<accession>A0AAD5YLH0</accession>
<reference evidence="1" key="1">
    <citation type="submission" date="2022-07" db="EMBL/GenBank/DDBJ databases">
        <title>Genome Sequence of Leucocoprinus birnbaumii.</title>
        <authorList>
            <person name="Buettner E."/>
        </authorList>
    </citation>
    <scope>NUCLEOTIDE SEQUENCE</scope>
    <source>
        <strain evidence="1">VT141</strain>
    </source>
</reference>
<proteinExistence type="predicted"/>